<name>A0A1H8AW39_9BACT</name>
<evidence type="ECO:0000256" key="3">
    <source>
        <dbReference type="ARBA" id="ARBA00022801"/>
    </source>
</evidence>
<protein>
    <submittedName>
        <fullName evidence="6">Peptidase family S49</fullName>
    </submittedName>
</protein>
<evidence type="ECO:0000256" key="1">
    <source>
        <dbReference type="ARBA" id="ARBA00008683"/>
    </source>
</evidence>
<dbReference type="AlphaFoldDB" id="A0A1H8AW39"/>
<evidence type="ECO:0000313" key="7">
    <source>
        <dbReference type="Proteomes" id="UP000198744"/>
    </source>
</evidence>
<dbReference type="Pfam" id="PF01343">
    <property type="entry name" value="Peptidase_S49"/>
    <property type="match status" value="1"/>
</dbReference>
<accession>A0A1H8AW39</accession>
<keyword evidence="2" id="KW-0645">Protease</keyword>
<dbReference type="Gene3D" id="3.90.226.10">
    <property type="entry name" value="2-enoyl-CoA Hydratase, Chain A, domain 1"/>
    <property type="match status" value="1"/>
</dbReference>
<keyword evidence="4" id="KW-0720">Serine protease</keyword>
<dbReference type="RefSeq" id="WP_093884793.1">
    <property type="nucleotide sequence ID" value="NZ_FOBS01000042.1"/>
</dbReference>
<comment type="similarity">
    <text evidence="1">Belongs to the peptidase S49 family.</text>
</comment>
<dbReference type="OrthoDB" id="282590at2"/>
<dbReference type="GO" id="GO:0008236">
    <property type="term" value="F:serine-type peptidase activity"/>
    <property type="evidence" value="ECO:0007669"/>
    <property type="project" value="UniProtKB-KW"/>
</dbReference>
<evidence type="ECO:0000313" key="6">
    <source>
        <dbReference type="EMBL" id="SEM74972.1"/>
    </source>
</evidence>
<dbReference type="Proteomes" id="UP000198744">
    <property type="component" value="Unassembled WGS sequence"/>
</dbReference>
<reference evidence="6 7" key="1">
    <citation type="submission" date="2016-10" db="EMBL/GenBank/DDBJ databases">
        <authorList>
            <person name="de Groot N.N."/>
        </authorList>
    </citation>
    <scope>NUCLEOTIDE SEQUENCE [LARGE SCALE GENOMIC DNA]</scope>
    <source>
        <strain evidence="6 7">DSM 8423</strain>
    </source>
</reference>
<dbReference type="CDD" id="cd07022">
    <property type="entry name" value="S49_Sppa_36K_type"/>
    <property type="match status" value="1"/>
</dbReference>
<dbReference type="PANTHER" id="PTHR33209">
    <property type="entry name" value="PROTEASE 4"/>
    <property type="match status" value="1"/>
</dbReference>
<dbReference type="SUPFAM" id="SSF52096">
    <property type="entry name" value="ClpP/crotonase"/>
    <property type="match status" value="1"/>
</dbReference>
<proteinExistence type="inferred from homology"/>
<dbReference type="STRING" id="43775.SAMN04489760_1427"/>
<dbReference type="InterPro" id="IPR033855">
    <property type="entry name" value="Protein_C"/>
</dbReference>
<dbReference type="GO" id="GO:0006508">
    <property type="term" value="P:proteolysis"/>
    <property type="evidence" value="ECO:0007669"/>
    <property type="project" value="UniProtKB-KW"/>
</dbReference>
<evidence type="ECO:0000259" key="5">
    <source>
        <dbReference type="Pfam" id="PF01343"/>
    </source>
</evidence>
<sequence>MNRAACFVHSLFNKPLLIAPAFEGTLIRSAELLLKGGTFPLAGLRLESSKQGTGSQNEGGVAVIPVHNYLSYRYDEAMDYFYGNTSYEEIRAGFQEALADPGVKAIVFDIDSPGGEVNGLFDLVDEIHSARGTKPIYAVFNESGFSAAFAIASAADRRYISRTGSAGSVGVVVMHLDQSGWDEKMGLVYTPIYAGARKVDFSPHAALSPEAMDVALDSVNTVYDLFVSTISRNLSLSIADVRATEAGIYQGKKAVEIGFANSVLSWNQFMTRISNRKYGGNMKAELEQLFNDMRDRLTALVGGSQTEAVSKADADKLVAAAEEAAKKEGFAAGKAEGFEAGRQETQSRAMDIIEACTLAGQEKEALGYVRDTKLSVDDVRGKIVEARAAAAERTRISSTVSATSTGEVNPLLVNARQRAETANAAAGKR</sequence>
<gene>
    <name evidence="6" type="ORF">SAMN04489760_1427</name>
</gene>
<keyword evidence="7" id="KW-1185">Reference proteome</keyword>
<feature type="domain" description="Peptidase S49" evidence="5">
    <location>
        <begin position="133"/>
        <end position="274"/>
    </location>
</feature>
<dbReference type="InterPro" id="IPR002142">
    <property type="entry name" value="Peptidase_S49"/>
</dbReference>
<dbReference type="PANTHER" id="PTHR33209:SF1">
    <property type="entry name" value="PEPTIDASE S49 DOMAIN-CONTAINING PROTEIN"/>
    <property type="match status" value="1"/>
</dbReference>
<dbReference type="InterPro" id="IPR029045">
    <property type="entry name" value="ClpP/crotonase-like_dom_sf"/>
</dbReference>
<evidence type="ECO:0000256" key="4">
    <source>
        <dbReference type="ARBA" id="ARBA00022825"/>
    </source>
</evidence>
<organism evidence="6 7">
    <name type="scientific">Syntrophus gentianae</name>
    <dbReference type="NCBI Taxonomy" id="43775"/>
    <lineage>
        <taxon>Bacteria</taxon>
        <taxon>Pseudomonadati</taxon>
        <taxon>Thermodesulfobacteriota</taxon>
        <taxon>Syntrophia</taxon>
        <taxon>Syntrophales</taxon>
        <taxon>Syntrophaceae</taxon>
        <taxon>Syntrophus</taxon>
    </lineage>
</organism>
<keyword evidence="3" id="KW-0378">Hydrolase</keyword>
<evidence type="ECO:0000256" key="2">
    <source>
        <dbReference type="ARBA" id="ARBA00022670"/>
    </source>
</evidence>
<dbReference type="EMBL" id="FOBS01000042">
    <property type="protein sequence ID" value="SEM74972.1"/>
    <property type="molecule type" value="Genomic_DNA"/>
</dbReference>